<dbReference type="EMBL" id="VBOT01000029">
    <property type="protein sequence ID" value="TMQ52682.1"/>
    <property type="molecule type" value="Genomic_DNA"/>
</dbReference>
<sequence length="84" mass="9091">MRLDVTLFELRLFKSRSQASLAVQDGAVLLNGEVVKPSHGVRPGDRVTLVGVDGRRTLEVLALPRISLSKEAARTLVRDLGDGP</sequence>
<organism evidence="3 4">
    <name type="scientific">Eiseniibacteriota bacterium</name>
    <dbReference type="NCBI Taxonomy" id="2212470"/>
    <lineage>
        <taxon>Bacteria</taxon>
        <taxon>Candidatus Eiseniibacteriota</taxon>
    </lineage>
</organism>
<dbReference type="InterPro" id="IPR002942">
    <property type="entry name" value="S4_RNA-bd"/>
</dbReference>
<dbReference type="InterPro" id="IPR036986">
    <property type="entry name" value="S4_RNA-bd_sf"/>
</dbReference>
<accession>A0A538SMT8</accession>
<reference evidence="3 4" key="1">
    <citation type="journal article" date="2019" name="Nat. Microbiol.">
        <title>Mediterranean grassland soil C-N compound turnover is dependent on rainfall and depth, and is mediated by genomically divergent microorganisms.</title>
        <authorList>
            <person name="Diamond S."/>
            <person name="Andeer P.F."/>
            <person name="Li Z."/>
            <person name="Crits-Christoph A."/>
            <person name="Burstein D."/>
            <person name="Anantharaman K."/>
            <person name="Lane K.R."/>
            <person name="Thomas B.C."/>
            <person name="Pan C."/>
            <person name="Northen T.R."/>
            <person name="Banfield J.F."/>
        </authorList>
    </citation>
    <scope>NUCLEOTIDE SEQUENCE [LARGE SCALE GENOMIC DNA]</scope>
    <source>
        <strain evidence="3">WS_3</strain>
    </source>
</reference>
<dbReference type="CDD" id="cd00165">
    <property type="entry name" value="S4"/>
    <property type="match status" value="1"/>
</dbReference>
<protein>
    <submittedName>
        <fullName evidence="3">RNA-binding S4 domain-containing protein</fullName>
    </submittedName>
</protein>
<proteinExistence type="predicted"/>
<name>A0A538SMT8_UNCEI</name>
<dbReference type="SUPFAM" id="SSF55174">
    <property type="entry name" value="Alpha-L RNA-binding motif"/>
    <property type="match status" value="1"/>
</dbReference>
<keyword evidence="1" id="KW-0694">RNA-binding</keyword>
<dbReference type="AlphaFoldDB" id="A0A538SMT8"/>
<evidence type="ECO:0000256" key="1">
    <source>
        <dbReference type="PROSITE-ProRule" id="PRU00182"/>
    </source>
</evidence>
<gene>
    <name evidence="3" type="ORF">E6K73_02285</name>
</gene>
<dbReference type="Proteomes" id="UP000320184">
    <property type="component" value="Unassembled WGS sequence"/>
</dbReference>
<feature type="domain" description="RNA-binding S4" evidence="2">
    <location>
        <begin position="1"/>
        <end position="62"/>
    </location>
</feature>
<evidence type="ECO:0000313" key="3">
    <source>
        <dbReference type="EMBL" id="TMQ52682.1"/>
    </source>
</evidence>
<dbReference type="Pfam" id="PF01479">
    <property type="entry name" value="S4"/>
    <property type="match status" value="1"/>
</dbReference>
<evidence type="ECO:0000313" key="4">
    <source>
        <dbReference type="Proteomes" id="UP000320184"/>
    </source>
</evidence>
<dbReference type="GO" id="GO:0003723">
    <property type="term" value="F:RNA binding"/>
    <property type="evidence" value="ECO:0007669"/>
    <property type="project" value="UniProtKB-KW"/>
</dbReference>
<dbReference type="PROSITE" id="PS50889">
    <property type="entry name" value="S4"/>
    <property type="match status" value="1"/>
</dbReference>
<evidence type="ECO:0000259" key="2">
    <source>
        <dbReference type="SMART" id="SM00363"/>
    </source>
</evidence>
<dbReference type="SMART" id="SM00363">
    <property type="entry name" value="S4"/>
    <property type="match status" value="1"/>
</dbReference>
<dbReference type="Gene3D" id="3.10.290.10">
    <property type="entry name" value="RNA-binding S4 domain"/>
    <property type="match status" value="1"/>
</dbReference>
<comment type="caution">
    <text evidence="3">The sequence shown here is derived from an EMBL/GenBank/DDBJ whole genome shotgun (WGS) entry which is preliminary data.</text>
</comment>